<gene>
    <name evidence="9" type="ORF">HH214_16115</name>
</gene>
<dbReference type="RefSeq" id="WP_169609334.1">
    <property type="nucleotide sequence ID" value="NZ_CP051682.1"/>
</dbReference>
<dbReference type="InterPro" id="IPR012944">
    <property type="entry name" value="SusD_RagB_dom"/>
</dbReference>
<name>A0A7L5EA76_9SPHI</name>
<keyword evidence="10" id="KW-1185">Reference proteome</keyword>
<dbReference type="Pfam" id="PF07980">
    <property type="entry name" value="SusD_RagB"/>
    <property type="match status" value="1"/>
</dbReference>
<dbReference type="SUPFAM" id="SSF48452">
    <property type="entry name" value="TPR-like"/>
    <property type="match status" value="1"/>
</dbReference>
<evidence type="ECO:0000256" key="5">
    <source>
        <dbReference type="ARBA" id="ARBA00023237"/>
    </source>
</evidence>
<feature type="domain" description="RagB/SusD" evidence="7">
    <location>
        <begin position="286"/>
        <end position="605"/>
    </location>
</feature>
<proteinExistence type="inferred from homology"/>
<protein>
    <submittedName>
        <fullName evidence="9">RagB/SusD family nutrient uptake outer membrane protein</fullName>
    </submittedName>
</protein>
<comment type="subcellular location">
    <subcellularLocation>
        <location evidence="1">Cell outer membrane</location>
    </subcellularLocation>
</comment>
<dbReference type="GO" id="GO:0009279">
    <property type="term" value="C:cell outer membrane"/>
    <property type="evidence" value="ECO:0007669"/>
    <property type="project" value="UniProtKB-SubCell"/>
</dbReference>
<evidence type="ECO:0000256" key="3">
    <source>
        <dbReference type="ARBA" id="ARBA00022729"/>
    </source>
</evidence>
<dbReference type="InterPro" id="IPR033985">
    <property type="entry name" value="SusD-like_N"/>
</dbReference>
<dbReference type="Gene3D" id="1.25.40.390">
    <property type="match status" value="1"/>
</dbReference>
<sequence>MKRLHTIIIAASLTSLMFTSCKKVVMKDDLGNFNTDQVFNDSTVAKLYVDYIYTQNQPSWFGNSGGYIGSGNGLTDESYSDNPQVKGTVTMNDVGDIGSSVTVTSTPYVKIRSLNTFIQNINAGTLETPVKKRFAAQAIFWRAYRYFELVKLYGGVPLVTVPLNAVGADAKAAANLPRSTTTQTFQQIINDLDTCVKYLPAKWPQNADYGRITKGAAAAFLGRVLVTWASPQWNPNSDQSRWQAAYDANSQAVSILSNNGFGLYKTWDYTMWTLEGSAGGSTPQNPEAVLVTEYNTSNDANGQNNNTYPTQTMPKSTGASGGSNQPTWELAQAFPMLDGKAPGSSSKYSYNVQTFYKNRDPRFNQTIAYNGCNWPLLGNANYRLWTYFYYTNAVGATASTKSTETSASNTGLYLRKGIDPSLTLATLPYAGTDWIEIRYAEVLLNLAESAAVLGKSTDVYTNLTALRKRAGIEAGTDGLYGLTANMSSTQMVNAVMYERQIELAFEGKRYWDLRRRKLLDATLNGKRRNAVVVLLNQTGTKTDYISGTRDASANTSIDNLYSTSFTVTTKVLDTYDINYQTTYYYFGIPTASLNNNANLQQTQGWGGSFNPLL</sequence>
<evidence type="ECO:0000259" key="7">
    <source>
        <dbReference type="Pfam" id="PF07980"/>
    </source>
</evidence>
<dbReference type="KEGG" id="mrob:HH214_16115"/>
<dbReference type="EMBL" id="CP051682">
    <property type="protein sequence ID" value="QJD97286.1"/>
    <property type="molecule type" value="Genomic_DNA"/>
</dbReference>
<dbReference type="AlphaFoldDB" id="A0A7L5EA76"/>
<keyword evidence="3" id="KW-0732">Signal</keyword>
<feature type="domain" description="SusD-like N-terminal" evidence="8">
    <location>
        <begin position="102"/>
        <end position="224"/>
    </location>
</feature>
<feature type="region of interest" description="Disordered" evidence="6">
    <location>
        <begin position="297"/>
        <end position="324"/>
    </location>
</feature>
<evidence type="ECO:0000256" key="6">
    <source>
        <dbReference type="SAM" id="MobiDB-lite"/>
    </source>
</evidence>
<organism evidence="9 10">
    <name type="scientific">Mucilaginibacter robiniae</name>
    <dbReference type="NCBI Taxonomy" id="2728022"/>
    <lineage>
        <taxon>Bacteria</taxon>
        <taxon>Pseudomonadati</taxon>
        <taxon>Bacteroidota</taxon>
        <taxon>Sphingobacteriia</taxon>
        <taxon>Sphingobacteriales</taxon>
        <taxon>Sphingobacteriaceae</taxon>
        <taxon>Mucilaginibacter</taxon>
    </lineage>
</organism>
<evidence type="ECO:0000256" key="4">
    <source>
        <dbReference type="ARBA" id="ARBA00023136"/>
    </source>
</evidence>
<reference evidence="9 10" key="1">
    <citation type="submission" date="2020-04" db="EMBL/GenBank/DDBJ databases">
        <title>Genome sequencing of novel species.</title>
        <authorList>
            <person name="Heo J."/>
            <person name="Kim S.-J."/>
            <person name="Kim J.-S."/>
            <person name="Hong S.-B."/>
            <person name="Kwon S.-W."/>
        </authorList>
    </citation>
    <scope>NUCLEOTIDE SEQUENCE [LARGE SCALE GENOMIC DNA]</scope>
    <source>
        <strain evidence="9 10">F39-2</strain>
    </source>
</reference>
<dbReference type="PROSITE" id="PS51257">
    <property type="entry name" value="PROKAR_LIPOPROTEIN"/>
    <property type="match status" value="1"/>
</dbReference>
<evidence type="ECO:0000313" key="9">
    <source>
        <dbReference type="EMBL" id="QJD97286.1"/>
    </source>
</evidence>
<comment type="similarity">
    <text evidence="2">Belongs to the SusD family.</text>
</comment>
<dbReference type="Proteomes" id="UP000503278">
    <property type="component" value="Chromosome"/>
</dbReference>
<keyword evidence="4" id="KW-0472">Membrane</keyword>
<keyword evidence="5" id="KW-0998">Cell outer membrane</keyword>
<evidence type="ECO:0000259" key="8">
    <source>
        <dbReference type="Pfam" id="PF14322"/>
    </source>
</evidence>
<evidence type="ECO:0000256" key="2">
    <source>
        <dbReference type="ARBA" id="ARBA00006275"/>
    </source>
</evidence>
<dbReference type="Pfam" id="PF14322">
    <property type="entry name" value="SusD-like_3"/>
    <property type="match status" value="1"/>
</dbReference>
<accession>A0A7L5EA76</accession>
<evidence type="ECO:0000256" key="1">
    <source>
        <dbReference type="ARBA" id="ARBA00004442"/>
    </source>
</evidence>
<dbReference type="InterPro" id="IPR011990">
    <property type="entry name" value="TPR-like_helical_dom_sf"/>
</dbReference>
<evidence type="ECO:0000313" key="10">
    <source>
        <dbReference type="Proteomes" id="UP000503278"/>
    </source>
</evidence>